<proteinExistence type="predicted"/>
<keyword evidence="1" id="KW-1133">Transmembrane helix</keyword>
<dbReference type="AlphaFoldDB" id="A0A7W3N7R2"/>
<organism evidence="2 3">
    <name type="scientific">Priestia aryabhattai</name>
    <name type="common">Bacillus aryabhattai</name>
    <dbReference type="NCBI Taxonomy" id="412384"/>
    <lineage>
        <taxon>Bacteria</taxon>
        <taxon>Bacillati</taxon>
        <taxon>Bacillota</taxon>
        <taxon>Bacilli</taxon>
        <taxon>Bacillales</taxon>
        <taxon>Bacillaceae</taxon>
        <taxon>Priestia</taxon>
    </lineage>
</organism>
<feature type="transmembrane region" description="Helical" evidence="1">
    <location>
        <begin position="78"/>
        <end position="97"/>
    </location>
</feature>
<keyword evidence="3" id="KW-1185">Reference proteome</keyword>
<gene>
    <name evidence="2" type="ORF">HNP21_000959</name>
</gene>
<dbReference type="Pfam" id="PF05656">
    <property type="entry name" value="DUF805"/>
    <property type="match status" value="1"/>
</dbReference>
<feature type="transmembrane region" description="Helical" evidence="1">
    <location>
        <begin position="23"/>
        <end position="43"/>
    </location>
</feature>
<dbReference type="RefSeq" id="WP_013057470.1">
    <property type="nucleotide sequence ID" value="NZ_CP129007.1"/>
</dbReference>
<dbReference type="PANTHER" id="PTHR34980:SF2">
    <property type="entry name" value="INNER MEMBRANE PROTEIN YHAH-RELATED"/>
    <property type="match status" value="1"/>
</dbReference>
<evidence type="ECO:0000313" key="3">
    <source>
        <dbReference type="Proteomes" id="UP000543174"/>
    </source>
</evidence>
<dbReference type="EMBL" id="JACJHT010000001">
    <property type="protein sequence ID" value="MBA9037870.1"/>
    <property type="molecule type" value="Genomic_DNA"/>
</dbReference>
<feature type="transmembrane region" description="Helical" evidence="1">
    <location>
        <begin position="49"/>
        <end position="66"/>
    </location>
</feature>
<dbReference type="PANTHER" id="PTHR34980">
    <property type="entry name" value="INNER MEMBRANE PROTEIN-RELATED-RELATED"/>
    <property type="match status" value="1"/>
</dbReference>
<evidence type="ECO:0000256" key="1">
    <source>
        <dbReference type="SAM" id="Phobius"/>
    </source>
</evidence>
<protein>
    <submittedName>
        <fullName evidence="2">Uncharacterized membrane protein YhaH (DUF805 family)</fullName>
    </submittedName>
</protein>
<accession>A0A7W3N7R2</accession>
<dbReference type="GO" id="GO:0005886">
    <property type="term" value="C:plasma membrane"/>
    <property type="evidence" value="ECO:0007669"/>
    <property type="project" value="TreeGrafter"/>
</dbReference>
<name>A0A7W3N7R2_PRIAR</name>
<keyword evidence="1" id="KW-0472">Membrane</keyword>
<sequence length="115" mass="13586">MKWYLHVLKNYATFQGRATRKEYWMFVLFNFIMWCVLSAIELITDMPPFLRIVYLVAVFIPSLAVTARRLHDIGRSSWWYLINFVPVIGGIWLLILFCQRSEVTANIYDTDTQAS</sequence>
<evidence type="ECO:0000313" key="2">
    <source>
        <dbReference type="EMBL" id="MBA9037870.1"/>
    </source>
</evidence>
<dbReference type="Proteomes" id="UP000543174">
    <property type="component" value="Unassembled WGS sequence"/>
</dbReference>
<comment type="caution">
    <text evidence="2">The sequence shown here is derived from an EMBL/GenBank/DDBJ whole genome shotgun (WGS) entry which is preliminary data.</text>
</comment>
<keyword evidence="1" id="KW-0812">Transmembrane</keyword>
<dbReference type="InterPro" id="IPR008523">
    <property type="entry name" value="DUF805"/>
</dbReference>
<reference evidence="2" key="1">
    <citation type="submission" date="2020-08" db="EMBL/GenBank/DDBJ databases">
        <title>Functional genomics of gut bacteria from endangered species of beetles.</title>
        <authorList>
            <person name="Carlos-Shanley C."/>
        </authorList>
    </citation>
    <scope>NUCLEOTIDE SEQUENCE [LARGE SCALE GENOMIC DNA]</scope>
    <source>
        <strain evidence="2">S00060</strain>
    </source>
</reference>